<evidence type="ECO:0000313" key="5">
    <source>
        <dbReference type="EMBL" id="AMO57042.1"/>
    </source>
</evidence>
<dbReference type="Proteomes" id="UP000071065">
    <property type="component" value="Chromosome"/>
</dbReference>
<evidence type="ECO:0000256" key="4">
    <source>
        <dbReference type="SAM" id="MobiDB-lite"/>
    </source>
</evidence>
<reference evidence="5 6" key="1">
    <citation type="journal article" date="2016" name="Front. Microbiol.">
        <title>Genomic Insight into the Host-Endosymbiont Relationship of Endozoicomonas montiporae CL-33(T) with its Coral Host.</title>
        <authorList>
            <person name="Ding J.-Y."/>
            <person name="Shiu J.-H."/>
            <person name="Chen W.-M."/>
            <person name="Chiang Y.-R."/>
            <person name="Tang S.-L."/>
        </authorList>
    </citation>
    <scope>NUCLEOTIDE SEQUENCE [LARGE SCALE GENOMIC DNA]</scope>
    <source>
        <strain evidence="5 6">CL-33</strain>
    </source>
</reference>
<evidence type="ECO:0000256" key="1">
    <source>
        <dbReference type="ARBA" id="ARBA00022490"/>
    </source>
</evidence>
<name>A0A142BE66_9GAMM</name>
<dbReference type="NCBIfam" id="NF011162">
    <property type="entry name" value="PRK14563.1"/>
    <property type="match status" value="1"/>
</dbReference>
<dbReference type="HAMAP" id="MF_00919">
    <property type="entry name" value="RMF"/>
    <property type="match status" value="1"/>
</dbReference>
<dbReference type="EMBL" id="CP013251">
    <property type="protein sequence ID" value="AMO57042.1"/>
    <property type="molecule type" value="Genomic_DNA"/>
</dbReference>
<dbReference type="AlphaFoldDB" id="A0A142BE66"/>
<evidence type="ECO:0000256" key="2">
    <source>
        <dbReference type="ARBA" id="ARBA00022845"/>
    </source>
</evidence>
<dbReference type="GO" id="GO:0005737">
    <property type="term" value="C:cytoplasm"/>
    <property type="evidence" value="ECO:0007669"/>
    <property type="project" value="UniProtKB-SubCell"/>
</dbReference>
<dbReference type="GO" id="GO:0006417">
    <property type="term" value="P:regulation of translation"/>
    <property type="evidence" value="ECO:0007669"/>
    <property type="project" value="UniProtKB-UniRule"/>
</dbReference>
<dbReference type="KEGG" id="emp:EZMO1_3007"/>
<comment type="function">
    <text evidence="3">During stationary phase, converts 70S ribosomes to an inactive dimeric form (100S ribosomes).</text>
</comment>
<dbReference type="PATRIC" id="fig|570277.3.peg.3247"/>
<dbReference type="STRING" id="570277.EZMO1_3007"/>
<evidence type="ECO:0000256" key="3">
    <source>
        <dbReference type="HAMAP-Rule" id="MF_00919"/>
    </source>
</evidence>
<dbReference type="Gene3D" id="1.10.10.620">
    <property type="entry name" value="ribosome modulation factor like domain"/>
    <property type="match status" value="1"/>
</dbReference>
<sequence>MMKRQKRDKSDRAYTKGYQTGVSGRSKDICPHVEPQLRQAWLSGWREGRIDNWDGMIGVSGVHRLSDASHL</sequence>
<comment type="similarity">
    <text evidence="3">Belongs to the ribosome modulation factor family.</text>
</comment>
<dbReference type="Pfam" id="PF04957">
    <property type="entry name" value="RMF"/>
    <property type="match status" value="1"/>
</dbReference>
<organism evidence="5 6">
    <name type="scientific">Endozoicomonas montiporae CL-33</name>
    <dbReference type="NCBI Taxonomy" id="570277"/>
    <lineage>
        <taxon>Bacteria</taxon>
        <taxon>Pseudomonadati</taxon>
        <taxon>Pseudomonadota</taxon>
        <taxon>Gammaproteobacteria</taxon>
        <taxon>Oceanospirillales</taxon>
        <taxon>Endozoicomonadaceae</taxon>
        <taxon>Endozoicomonas</taxon>
    </lineage>
</organism>
<keyword evidence="1 3" id="KW-0963">Cytoplasm</keyword>
<evidence type="ECO:0000313" key="6">
    <source>
        <dbReference type="Proteomes" id="UP000071065"/>
    </source>
</evidence>
<feature type="region of interest" description="Disordered" evidence="4">
    <location>
        <begin position="1"/>
        <end position="29"/>
    </location>
</feature>
<gene>
    <name evidence="3 5" type="primary">rmf</name>
    <name evidence="5" type="ORF">EZMO1_3007</name>
</gene>
<protein>
    <recommendedName>
        <fullName evidence="3">Ribosome modulation factor</fullName>
        <shortName evidence="3">RMF</shortName>
    </recommendedName>
</protein>
<keyword evidence="2 3" id="KW-0810">Translation regulation</keyword>
<dbReference type="InterPro" id="IPR023200">
    <property type="entry name" value="RMF_sf"/>
</dbReference>
<dbReference type="InterPro" id="IPR007040">
    <property type="entry name" value="Ribosome_modulation_factor"/>
</dbReference>
<accession>A0A142BE66</accession>
<dbReference type="NCBIfam" id="NF041886">
    <property type="entry name" value="Rmf_CrpP_fam"/>
    <property type="match status" value="1"/>
</dbReference>
<comment type="subcellular location">
    <subcellularLocation>
        <location evidence="3">Cytoplasm</location>
    </subcellularLocation>
</comment>
<proteinExistence type="inferred from homology"/>